<evidence type="ECO:0000313" key="2">
    <source>
        <dbReference type="Proteomes" id="UP000183299"/>
    </source>
</evidence>
<sequence>MKDTIMTLNFRKVALTGTIAFGTLVGAMSPAFSMSVGEYYAFVKDCHSRGGTTGVYENGQLGCRGGIAAVDNGGINEILVPTKEQISKLSIEKLPTKMRAETQGDQVLKSDVTSRGRLANDWAVSEMK</sequence>
<dbReference type="EMBL" id="FORY01000001">
    <property type="protein sequence ID" value="SFI99855.1"/>
    <property type="molecule type" value="Genomic_DNA"/>
</dbReference>
<name>A0A1I3MSZ9_9RHOB</name>
<accession>A0A1I3MSZ9</accession>
<dbReference type="AlphaFoldDB" id="A0A1I3MSZ9"/>
<evidence type="ECO:0000313" key="1">
    <source>
        <dbReference type="EMBL" id="SFI99855.1"/>
    </source>
</evidence>
<reference evidence="1 2" key="1">
    <citation type="submission" date="2016-10" db="EMBL/GenBank/DDBJ databases">
        <authorList>
            <person name="de Groot N.N."/>
        </authorList>
    </citation>
    <scope>NUCLEOTIDE SEQUENCE [LARGE SCALE GENOMIC DNA]</scope>
    <source>
        <strain evidence="1 2">CGMCC 1.8891</strain>
    </source>
</reference>
<dbReference type="STRING" id="576117.SAMN04488138_101129"/>
<dbReference type="Proteomes" id="UP000183299">
    <property type="component" value="Unassembled WGS sequence"/>
</dbReference>
<proteinExistence type="predicted"/>
<protein>
    <submittedName>
        <fullName evidence="1">Uncharacterized protein</fullName>
    </submittedName>
</protein>
<gene>
    <name evidence="1" type="ORF">SAMN04488138_101129</name>
</gene>
<keyword evidence="2" id="KW-1185">Reference proteome</keyword>
<organism evidence="1 2">
    <name type="scientific">Celeribacter halophilus</name>
    <dbReference type="NCBI Taxonomy" id="576117"/>
    <lineage>
        <taxon>Bacteria</taxon>
        <taxon>Pseudomonadati</taxon>
        <taxon>Pseudomonadota</taxon>
        <taxon>Alphaproteobacteria</taxon>
        <taxon>Rhodobacterales</taxon>
        <taxon>Roseobacteraceae</taxon>
        <taxon>Celeribacter</taxon>
    </lineage>
</organism>